<dbReference type="RefSeq" id="WP_019890723.1">
    <property type="nucleotide sequence ID" value="NZ_BMQQ01000001.1"/>
</dbReference>
<dbReference type="Pfam" id="PF18130">
    <property type="entry name" value="ATPgrasp_N"/>
    <property type="match status" value="1"/>
</dbReference>
<dbReference type="InterPro" id="IPR041472">
    <property type="entry name" value="BL00235/CARNS1_N"/>
</dbReference>
<reference evidence="6" key="2">
    <citation type="submission" date="2020-09" db="EMBL/GenBank/DDBJ databases">
        <authorList>
            <person name="Sun Q."/>
            <person name="Ohkuma M."/>
        </authorList>
    </citation>
    <scope>NUCLEOTIDE SEQUENCE</scope>
    <source>
        <strain evidence="6">JCM 3172</strain>
    </source>
</reference>
<dbReference type="PANTHER" id="PTHR43585:SF2">
    <property type="entry name" value="ATP-GRASP ENZYME FSQD"/>
    <property type="match status" value="1"/>
</dbReference>
<dbReference type="GO" id="GO:0005524">
    <property type="term" value="F:ATP binding"/>
    <property type="evidence" value="ECO:0007669"/>
    <property type="project" value="UniProtKB-UniRule"/>
</dbReference>
<dbReference type="InterPro" id="IPR011761">
    <property type="entry name" value="ATP-grasp"/>
</dbReference>
<keyword evidence="2 4" id="KW-0547">Nucleotide-binding</keyword>
<dbReference type="Pfam" id="PF13535">
    <property type="entry name" value="ATP-grasp_4"/>
    <property type="match status" value="1"/>
</dbReference>
<organism evidence="6 7">
    <name type="scientific">Streptomyces purpureus</name>
    <dbReference type="NCBI Taxonomy" id="1951"/>
    <lineage>
        <taxon>Bacteria</taxon>
        <taxon>Bacillati</taxon>
        <taxon>Actinomycetota</taxon>
        <taxon>Actinomycetes</taxon>
        <taxon>Kitasatosporales</taxon>
        <taxon>Streptomycetaceae</taxon>
        <taxon>Streptomyces</taxon>
    </lineage>
</organism>
<comment type="caution">
    <text evidence="6">The sequence shown here is derived from an EMBL/GenBank/DDBJ whole genome shotgun (WGS) entry which is preliminary data.</text>
</comment>
<feature type="domain" description="ATP-grasp" evidence="5">
    <location>
        <begin position="128"/>
        <end position="326"/>
    </location>
</feature>
<keyword evidence="3 4" id="KW-0067">ATP-binding</keyword>
<dbReference type="SUPFAM" id="SSF56059">
    <property type="entry name" value="Glutathione synthetase ATP-binding domain-like"/>
    <property type="match status" value="1"/>
</dbReference>
<dbReference type="GO" id="GO:0016874">
    <property type="term" value="F:ligase activity"/>
    <property type="evidence" value="ECO:0007669"/>
    <property type="project" value="UniProtKB-KW"/>
</dbReference>
<dbReference type="GO" id="GO:0046872">
    <property type="term" value="F:metal ion binding"/>
    <property type="evidence" value="ECO:0007669"/>
    <property type="project" value="InterPro"/>
</dbReference>
<gene>
    <name evidence="6" type="ORF">GCM10014713_01160</name>
</gene>
<proteinExistence type="predicted"/>
<evidence type="ECO:0000256" key="2">
    <source>
        <dbReference type="ARBA" id="ARBA00022741"/>
    </source>
</evidence>
<protein>
    <submittedName>
        <fullName evidence="6">Carboxylase</fullName>
    </submittedName>
</protein>
<dbReference type="SMART" id="SM01209">
    <property type="entry name" value="GARS_A"/>
    <property type="match status" value="1"/>
</dbReference>
<accession>A0A918GXE5</accession>
<keyword evidence="1" id="KW-0436">Ligase</keyword>
<dbReference type="InterPro" id="IPR040570">
    <property type="entry name" value="LAL_C2"/>
</dbReference>
<name>A0A918GXE5_9ACTN</name>
<dbReference type="Pfam" id="PF18603">
    <property type="entry name" value="LAL_C2"/>
    <property type="match status" value="1"/>
</dbReference>
<sequence>MADTTAKERDDGLVLVVGSGGQAYREYLLADAAARRPVWLLDATDPTWQTPYVKGATTVPLRDEERLVPDPEALLRAAEAVAAEHPVAGVFSYDETLVVATAHIAERLGLPGLTVRGADNCRNKHSSRRILTAAGLPQPRFAYVTDAGEALRTADEFGYPVVLKPRGMGASIGVIRVDGPDEIEAAYTMTEAASHGGNPDYEGGVLVEECVTGPEISIDGVVFDGEYTPLFVAHKEVGLAPYFEETGHVVDAADPLLEDAELLSVLVTAHRELGLGHGMTHTEVKLTSRGPVIIEVNARLGGDRIPYLGKLATGIAPGSVAVDVATGVRPSWTATERRTVGVRFLYPPADGTVTAVGVPDTGQVPGLLESTTMVAPGAALALPPNGYLTRYAYVIAAGRSRAACEETLSKAASLATLSLDPTAATAAPADGGTDHD</sequence>
<dbReference type="Gene3D" id="3.40.50.20">
    <property type="match status" value="1"/>
</dbReference>
<evidence type="ECO:0000256" key="1">
    <source>
        <dbReference type="ARBA" id="ARBA00022598"/>
    </source>
</evidence>
<dbReference type="Proteomes" id="UP000619486">
    <property type="component" value="Unassembled WGS sequence"/>
</dbReference>
<dbReference type="Gene3D" id="3.30.470.20">
    <property type="entry name" value="ATP-grasp fold, B domain"/>
    <property type="match status" value="1"/>
</dbReference>
<dbReference type="PANTHER" id="PTHR43585">
    <property type="entry name" value="FUMIPYRROLE BIOSYNTHESIS PROTEIN C"/>
    <property type="match status" value="1"/>
</dbReference>
<keyword evidence="7" id="KW-1185">Reference proteome</keyword>
<dbReference type="EMBL" id="BMQQ01000001">
    <property type="protein sequence ID" value="GGT12512.1"/>
    <property type="molecule type" value="Genomic_DNA"/>
</dbReference>
<dbReference type="AlphaFoldDB" id="A0A918GXE5"/>
<dbReference type="InterPro" id="IPR052032">
    <property type="entry name" value="ATP-dep_AA_Ligase"/>
</dbReference>
<evidence type="ECO:0000313" key="6">
    <source>
        <dbReference type="EMBL" id="GGT12512.1"/>
    </source>
</evidence>
<evidence type="ECO:0000313" key="7">
    <source>
        <dbReference type="Proteomes" id="UP000619486"/>
    </source>
</evidence>
<dbReference type="PROSITE" id="PS50975">
    <property type="entry name" value="ATP_GRASP"/>
    <property type="match status" value="1"/>
</dbReference>
<reference evidence="6" key="1">
    <citation type="journal article" date="2014" name="Int. J. Syst. Evol. Microbiol.">
        <title>Complete genome sequence of Corynebacterium casei LMG S-19264T (=DSM 44701T), isolated from a smear-ripened cheese.</title>
        <authorList>
            <consortium name="US DOE Joint Genome Institute (JGI-PGF)"/>
            <person name="Walter F."/>
            <person name="Albersmeier A."/>
            <person name="Kalinowski J."/>
            <person name="Ruckert C."/>
        </authorList>
    </citation>
    <scope>NUCLEOTIDE SEQUENCE</scope>
    <source>
        <strain evidence="6">JCM 3172</strain>
    </source>
</reference>
<evidence type="ECO:0000256" key="4">
    <source>
        <dbReference type="PROSITE-ProRule" id="PRU00409"/>
    </source>
</evidence>
<evidence type="ECO:0000259" key="5">
    <source>
        <dbReference type="PROSITE" id="PS50975"/>
    </source>
</evidence>
<evidence type="ECO:0000256" key="3">
    <source>
        <dbReference type="ARBA" id="ARBA00022840"/>
    </source>
</evidence>